<sequence>MPPLEWIAIPAAAAYGAAACSLLPRAVYRLSVEPGEPWRGSCPRGHPLGGGVRGLLGPATCAGCAGTQEPEGAYGRGRGALALLGALACAGLAAAAGLRPELAVWLLAVPVALLLAAVDHAVMRLPDLLTLPLAGGTAVLLGGAALLPGAGGSWGRALLGGLALAGAFFVLFLISPRAVAFGDVKLALSVGVALGWYGWGVLFAGAFLGFLAAAGYGLTLVATGRARRNSALAFGPFMVLGAMAGVALGALAV</sequence>
<dbReference type="GO" id="GO:0008168">
    <property type="term" value="F:methyltransferase activity"/>
    <property type="evidence" value="ECO:0007669"/>
    <property type="project" value="UniProtKB-KW"/>
</dbReference>
<dbReference type="Proteomes" id="UP000182841">
    <property type="component" value="Unassembled WGS sequence"/>
</dbReference>
<dbReference type="RefSeq" id="WP_079171995.1">
    <property type="nucleotide sequence ID" value="NZ_FOGO01000009.1"/>
</dbReference>
<dbReference type="InterPro" id="IPR000045">
    <property type="entry name" value="Prepilin_IV_endopep_pep"/>
</dbReference>
<keyword evidence="2" id="KW-0472">Membrane</keyword>
<evidence type="ECO:0000259" key="3">
    <source>
        <dbReference type="Pfam" id="PF01478"/>
    </source>
</evidence>
<feature type="transmembrane region" description="Helical" evidence="2">
    <location>
        <begin position="104"/>
        <end position="122"/>
    </location>
</feature>
<organism evidence="4 5">
    <name type="scientific">Streptomyces qinglanensis</name>
    <dbReference type="NCBI Taxonomy" id="943816"/>
    <lineage>
        <taxon>Bacteria</taxon>
        <taxon>Bacillati</taxon>
        <taxon>Actinomycetota</taxon>
        <taxon>Actinomycetes</taxon>
        <taxon>Kitasatosporales</taxon>
        <taxon>Streptomycetaceae</taxon>
        <taxon>Streptomyces</taxon>
    </lineage>
</organism>
<comment type="similarity">
    <text evidence="1">Belongs to the peptidase A24 family.</text>
</comment>
<keyword evidence="4" id="KW-0489">Methyltransferase</keyword>
<keyword evidence="2" id="KW-1133">Transmembrane helix</keyword>
<proteinExistence type="inferred from homology"/>
<dbReference type="STRING" id="943816.AN217_25210"/>
<evidence type="ECO:0000313" key="5">
    <source>
        <dbReference type="Proteomes" id="UP000182841"/>
    </source>
</evidence>
<gene>
    <name evidence="4" type="ORF">SAMN05421870_109238</name>
</gene>
<dbReference type="GO" id="GO:0005886">
    <property type="term" value="C:plasma membrane"/>
    <property type="evidence" value="ECO:0007669"/>
    <property type="project" value="TreeGrafter"/>
</dbReference>
<feature type="transmembrane region" description="Helical" evidence="2">
    <location>
        <begin position="231"/>
        <end position="252"/>
    </location>
</feature>
<evidence type="ECO:0000256" key="1">
    <source>
        <dbReference type="ARBA" id="ARBA00005801"/>
    </source>
</evidence>
<accession>A0A1H9UX50</accession>
<dbReference type="GO" id="GO:0032259">
    <property type="term" value="P:methylation"/>
    <property type="evidence" value="ECO:0007669"/>
    <property type="project" value="UniProtKB-KW"/>
</dbReference>
<dbReference type="Pfam" id="PF01478">
    <property type="entry name" value="Peptidase_A24"/>
    <property type="match status" value="1"/>
</dbReference>
<feature type="domain" description="Prepilin type IV endopeptidase peptidase" evidence="3">
    <location>
        <begin position="107"/>
        <end position="214"/>
    </location>
</feature>
<dbReference type="EMBL" id="FOGO01000009">
    <property type="protein sequence ID" value="SES13908.1"/>
    <property type="molecule type" value="Genomic_DNA"/>
</dbReference>
<feature type="transmembrane region" description="Helical" evidence="2">
    <location>
        <begin position="129"/>
        <end position="147"/>
    </location>
</feature>
<feature type="transmembrane region" description="Helical" evidence="2">
    <location>
        <begin position="186"/>
        <end position="211"/>
    </location>
</feature>
<reference evidence="5" key="1">
    <citation type="submission" date="2016-10" db="EMBL/GenBank/DDBJ databases">
        <authorList>
            <person name="Varghese N."/>
            <person name="Submissions S."/>
        </authorList>
    </citation>
    <scope>NUCLEOTIDE SEQUENCE [LARGE SCALE GENOMIC DNA]</scope>
    <source>
        <strain evidence="5">CGMCC 4.6825</strain>
    </source>
</reference>
<name>A0A1H9UX50_9ACTN</name>
<evidence type="ECO:0000256" key="2">
    <source>
        <dbReference type="SAM" id="Phobius"/>
    </source>
</evidence>
<dbReference type="GO" id="GO:0004190">
    <property type="term" value="F:aspartic-type endopeptidase activity"/>
    <property type="evidence" value="ECO:0007669"/>
    <property type="project" value="InterPro"/>
</dbReference>
<keyword evidence="2" id="KW-0812">Transmembrane</keyword>
<feature type="transmembrane region" description="Helical" evidence="2">
    <location>
        <begin position="153"/>
        <end position="174"/>
    </location>
</feature>
<keyword evidence="4" id="KW-0808">Transferase</keyword>
<dbReference type="GO" id="GO:0006465">
    <property type="term" value="P:signal peptide processing"/>
    <property type="evidence" value="ECO:0007669"/>
    <property type="project" value="TreeGrafter"/>
</dbReference>
<dbReference type="PANTHER" id="PTHR30487">
    <property type="entry name" value="TYPE 4 PREPILIN-LIKE PROTEINS LEADER PEPTIDE-PROCESSING ENZYME"/>
    <property type="match status" value="1"/>
</dbReference>
<dbReference type="InterPro" id="IPR050882">
    <property type="entry name" value="Prepilin_peptidase/N-MTase"/>
</dbReference>
<dbReference type="PANTHER" id="PTHR30487:SF0">
    <property type="entry name" value="PREPILIN LEADER PEPTIDASE_N-METHYLTRANSFERASE-RELATED"/>
    <property type="match status" value="1"/>
</dbReference>
<keyword evidence="5" id="KW-1185">Reference proteome</keyword>
<evidence type="ECO:0000313" key="4">
    <source>
        <dbReference type="EMBL" id="SES13908.1"/>
    </source>
</evidence>
<feature type="transmembrane region" description="Helical" evidence="2">
    <location>
        <begin position="80"/>
        <end position="98"/>
    </location>
</feature>
<protein>
    <submittedName>
        <fullName evidence="4">Leader peptidase (Prepilin peptidase) / N-methyltransferase</fullName>
    </submittedName>
</protein>
<dbReference type="AlphaFoldDB" id="A0A1H9UX50"/>